<feature type="domain" description="Sodium/calcium exchanger membrane region" evidence="6">
    <location>
        <begin position="167"/>
        <end position="305"/>
    </location>
</feature>
<dbReference type="GO" id="GO:0005886">
    <property type="term" value="C:plasma membrane"/>
    <property type="evidence" value="ECO:0007669"/>
    <property type="project" value="TreeGrafter"/>
</dbReference>
<dbReference type="PANTHER" id="PTHR10846:SF8">
    <property type="entry name" value="INNER MEMBRANE PROTEIN YRBG"/>
    <property type="match status" value="1"/>
</dbReference>
<dbReference type="GO" id="GO:0006874">
    <property type="term" value="P:intracellular calcium ion homeostasis"/>
    <property type="evidence" value="ECO:0007669"/>
    <property type="project" value="TreeGrafter"/>
</dbReference>
<feature type="transmembrane region" description="Helical" evidence="5">
    <location>
        <begin position="130"/>
        <end position="148"/>
    </location>
</feature>
<evidence type="ECO:0000259" key="6">
    <source>
        <dbReference type="Pfam" id="PF01699"/>
    </source>
</evidence>
<keyword evidence="2 5" id="KW-0812">Transmembrane</keyword>
<feature type="transmembrane region" description="Helical" evidence="5">
    <location>
        <begin position="291"/>
        <end position="307"/>
    </location>
</feature>
<dbReference type="EMBL" id="UINC01017000">
    <property type="protein sequence ID" value="SVA70341.1"/>
    <property type="molecule type" value="Genomic_DNA"/>
</dbReference>
<dbReference type="InterPro" id="IPR004481">
    <property type="entry name" value="K/Na/Ca-exchanger"/>
</dbReference>
<gene>
    <name evidence="7" type="ORF">METZ01_LOCUS123195</name>
</gene>
<dbReference type="Gene3D" id="1.20.1420.30">
    <property type="entry name" value="NCX, central ion-binding region"/>
    <property type="match status" value="2"/>
</dbReference>
<evidence type="ECO:0000256" key="1">
    <source>
        <dbReference type="ARBA" id="ARBA00004141"/>
    </source>
</evidence>
<feature type="transmembrane region" description="Helical" evidence="5">
    <location>
        <begin position="101"/>
        <end position="118"/>
    </location>
</feature>
<feature type="transmembrane region" description="Helical" evidence="5">
    <location>
        <begin position="263"/>
        <end position="284"/>
    </location>
</feature>
<sequence length="308" mass="33056">VSIGFTYLIIGSVVLFYGADWIIKGGSQLAKYFGLSTIVIGLTVVAFGTSLPELVVSLAAALEGSPTIAVGNVIGSNIANVGLVLGLSSLVFPLTIKFTQVKIDLGIYMIVCLLFTYFCMDGEIIRMEGLILFVCIIAYTWFAITHPAKKKDPEIDQINPNVPLSKSLLLILLGILSLSFGANIFITGAIDIARYFGISEVVIGMTIVALGTSLPELATSVIAAFRKESAISIGNIIGSNLFNLLSVIGLVSMISPLESPKEIIHFEIPYMVVYGLVLVPISLMPQPIHRGTALLLLLGYGMFIFQMF</sequence>
<dbReference type="GO" id="GO:0008273">
    <property type="term" value="F:calcium, potassium:sodium antiporter activity"/>
    <property type="evidence" value="ECO:0007669"/>
    <property type="project" value="TreeGrafter"/>
</dbReference>
<dbReference type="InterPro" id="IPR004837">
    <property type="entry name" value="NaCa_Exmemb"/>
</dbReference>
<feature type="domain" description="Sodium/calcium exchanger membrane region" evidence="6">
    <location>
        <begin position="5"/>
        <end position="144"/>
    </location>
</feature>
<feature type="transmembrane region" description="Helical" evidence="5">
    <location>
        <begin position="168"/>
        <end position="190"/>
    </location>
</feature>
<evidence type="ECO:0000256" key="3">
    <source>
        <dbReference type="ARBA" id="ARBA00022989"/>
    </source>
</evidence>
<dbReference type="Pfam" id="PF01699">
    <property type="entry name" value="Na_Ca_ex"/>
    <property type="match status" value="2"/>
</dbReference>
<keyword evidence="4 5" id="KW-0472">Membrane</keyword>
<dbReference type="GO" id="GO:0005262">
    <property type="term" value="F:calcium channel activity"/>
    <property type="evidence" value="ECO:0007669"/>
    <property type="project" value="TreeGrafter"/>
</dbReference>
<feature type="non-terminal residue" evidence="7">
    <location>
        <position position="1"/>
    </location>
</feature>
<evidence type="ECO:0000256" key="2">
    <source>
        <dbReference type="ARBA" id="ARBA00022692"/>
    </source>
</evidence>
<evidence type="ECO:0000256" key="4">
    <source>
        <dbReference type="ARBA" id="ARBA00023136"/>
    </source>
</evidence>
<organism evidence="7">
    <name type="scientific">marine metagenome</name>
    <dbReference type="NCBI Taxonomy" id="408172"/>
    <lineage>
        <taxon>unclassified sequences</taxon>
        <taxon>metagenomes</taxon>
        <taxon>ecological metagenomes</taxon>
    </lineage>
</organism>
<feature type="transmembrane region" description="Helical" evidence="5">
    <location>
        <begin position="237"/>
        <end position="257"/>
    </location>
</feature>
<proteinExistence type="predicted"/>
<protein>
    <recommendedName>
        <fullName evidence="6">Sodium/calcium exchanger membrane region domain-containing protein</fullName>
    </recommendedName>
</protein>
<dbReference type="AlphaFoldDB" id="A0A381Y105"/>
<keyword evidence="3 5" id="KW-1133">Transmembrane helix</keyword>
<dbReference type="Gene3D" id="6.10.280.80">
    <property type="entry name" value="NCX, peripheral helical region"/>
    <property type="match status" value="1"/>
</dbReference>
<dbReference type="NCBIfam" id="TIGR00367">
    <property type="entry name" value="calcium/sodium antiporter"/>
    <property type="match status" value="1"/>
</dbReference>
<feature type="transmembrane region" description="Helical" evidence="5">
    <location>
        <begin position="35"/>
        <end position="62"/>
    </location>
</feature>
<dbReference type="PANTHER" id="PTHR10846">
    <property type="entry name" value="SODIUM/POTASSIUM/CALCIUM EXCHANGER"/>
    <property type="match status" value="1"/>
</dbReference>
<evidence type="ECO:0000256" key="5">
    <source>
        <dbReference type="SAM" id="Phobius"/>
    </source>
</evidence>
<feature type="transmembrane region" description="Helical" evidence="5">
    <location>
        <begin position="202"/>
        <end position="225"/>
    </location>
</feature>
<evidence type="ECO:0000313" key="7">
    <source>
        <dbReference type="EMBL" id="SVA70341.1"/>
    </source>
</evidence>
<dbReference type="InterPro" id="IPR044880">
    <property type="entry name" value="NCX_ion-bd_dom_sf"/>
</dbReference>
<reference evidence="7" key="1">
    <citation type="submission" date="2018-05" db="EMBL/GenBank/DDBJ databases">
        <authorList>
            <person name="Lanie J.A."/>
            <person name="Ng W.-L."/>
            <person name="Kazmierczak K.M."/>
            <person name="Andrzejewski T.M."/>
            <person name="Davidsen T.M."/>
            <person name="Wayne K.J."/>
            <person name="Tettelin H."/>
            <person name="Glass J.I."/>
            <person name="Rusch D."/>
            <person name="Podicherti R."/>
            <person name="Tsui H.-C.T."/>
            <person name="Winkler M.E."/>
        </authorList>
    </citation>
    <scope>NUCLEOTIDE SEQUENCE</scope>
</reference>
<feature type="transmembrane region" description="Helical" evidence="5">
    <location>
        <begin position="6"/>
        <end position="23"/>
    </location>
</feature>
<comment type="subcellular location">
    <subcellularLocation>
        <location evidence="1">Membrane</location>
        <topology evidence="1">Multi-pass membrane protein</topology>
    </subcellularLocation>
</comment>
<feature type="transmembrane region" description="Helical" evidence="5">
    <location>
        <begin position="74"/>
        <end position="94"/>
    </location>
</feature>
<name>A0A381Y105_9ZZZZ</name>
<accession>A0A381Y105</accession>